<gene>
    <name evidence="1" type="ORF">CINCED_3A023175</name>
</gene>
<keyword evidence="2" id="KW-1185">Reference proteome</keyword>
<organism evidence="1 2">
    <name type="scientific">Cinara cedri</name>
    <dbReference type="NCBI Taxonomy" id="506608"/>
    <lineage>
        <taxon>Eukaryota</taxon>
        <taxon>Metazoa</taxon>
        <taxon>Ecdysozoa</taxon>
        <taxon>Arthropoda</taxon>
        <taxon>Hexapoda</taxon>
        <taxon>Insecta</taxon>
        <taxon>Pterygota</taxon>
        <taxon>Neoptera</taxon>
        <taxon>Paraneoptera</taxon>
        <taxon>Hemiptera</taxon>
        <taxon>Sternorrhyncha</taxon>
        <taxon>Aphidomorpha</taxon>
        <taxon>Aphidoidea</taxon>
        <taxon>Aphididae</taxon>
        <taxon>Lachninae</taxon>
        <taxon>Cinara</taxon>
    </lineage>
</organism>
<sequence>MKNNDKYVSVCRENVAKTEVYHSKRSLKTTEQESRKQKSKFGMSLRCFKRRYSGQFAIKLPDFRGIETEGLFLELKTGILKL</sequence>
<accession>A0A5E4M034</accession>
<evidence type="ECO:0000313" key="1">
    <source>
        <dbReference type="EMBL" id="VVC24310.1"/>
    </source>
</evidence>
<dbReference type="AlphaFoldDB" id="A0A5E4M034"/>
<name>A0A5E4M034_9HEMI</name>
<evidence type="ECO:0000313" key="2">
    <source>
        <dbReference type="Proteomes" id="UP000325440"/>
    </source>
</evidence>
<proteinExistence type="predicted"/>
<reference evidence="1 2" key="1">
    <citation type="submission" date="2019-08" db="EMBL/GenBank/DDBJ databases">
        <authorList>
            <person name="Alioto T."/>
            <person name="Alioto T."/>
            <person name="Gomez Garrido J."/>
        </authorList>
    </citation>
    <scope>NUCLEOTIDE SEQUENCE [LARGE SCALE GENOMIC DNA]</scope>
</reference>
<protein>
    <submittedName>
        <fullName evidence="1">Uncharacterized protein</fullName>
    </submittedName>
</protein>
<dbReference type="Proteomes" id="UP000325440">
    <property type="component" value="Unassembled WGS sequence"/>
</dbReference>
<dbReference type="EMBL" id="CABPRJ010000001">
    <property type="protein sequence ID" value="VVC24310.1"/>
    <property type="molecule type" value="Genomic_DNA"/>
</dbReference>